<reference evidence="1 2" key="1">
    <citation type="journal article" date="2023" name="bioRxiv">
        <title>Conserved and derived expression patterns and positive selection on dental genes reveal complex evolutionary context of ever-growing rodent molars.</title>
        <authorList>
            <person name="Calamari Z.T."/>
            <person name="Song A."/>
            <person name="Cohen E."/>
            <person name="Akter M."/>
            <person name="Roy R.D."/>
            <person name="Hallikas O."/>
            <person name="Christensen M.M."/>
            <person name="Li P."/>
            <person name="Marangoni P."/>
            <person name="Jernvall J."/>
            <person name="Klein O.D."/>
        </authorList>
    </citation>
    <scope>NUCLEOTIDE SEQUENCE [LARGE SCALE GENOMIC DNA]</scope>
    <source>
        <strain evidence="1">V071</strain>
    </source>
</reference>
<protein>
    <submittedName>
        <fullName evidence="1">Uncharacterized protein</fullName>
    </submittedName>
</protein>
<evidence type="ECO:0000313" key="1">
    <source>
        <dbReference type="EMBL" id="KAK7809844.1"/>
    </source>
</evidence>
<comment type="caution">
    <text evidence="1">The sequence shown here is derived from an EMBL/GenBank/DDBJ whole genome shotgun (WGS) entry which is preliminary data.</text>
</comment>
<dbReference type="EMBL" id="JBBHLL010000212">
    <property type="protein sequence ID" value="KAK7809844.1"/>
    <property type="molecule type" value="Genomic_DNA"/>
</dbReference>
<dbReference type="AlphaFoldDB" id="A0AAW0I6F9"/>
<sequence length="63" mass="6513">MASLGHLLNCSDGAVTLAGSMVGFGDWCMGSTAHWGSMSPPHEEESQVHSAALPQLLAFLGTL</sequence>
<evidence type="ECO:0000313" key="2">
    <source>
        <dbReference type="Proteomes" id="UP001488838"/>
    </source>
</evidence>
<proteinExistence type="predicted"/>
<organism evidence="1 2">
    <name type="scientific">Myodes glareolus</name>
    <name type="common">Bank vole</name>
    <name type="synonym">Clethrionomys glareolus</name>
    <dbReference type="NCBI Taxonomy" id="447135"/>
    <lineage>
        <taxon>Eukaryota</taxon>
        <taxon>Metazoa</taxon>
        <taxon>Chordata</taxon>
        <taxon>Craniata</taxon>
        <taxon>Vertebrata</taxon>
        <taxon>Euteleostomi</taxon>
        <taxon>Mammalia</taxon>
        <taxon>Eutheria</taxon>
        <taxon>Euarchontoglires</taxon>
        <taxon>Glires</taxon>
        <taxon>Rodentia</taxon>
        <taxon>Myomorpha</taxon>
        <taxon>Muroidea</taxon>
        <taxon>Cricetidae</taxon>
        <taxon>Arvicolinae</taxon>
        <taxon>Myodes</taxon>
    </lineage>
</organism>
<accession>A0AAW0I6F9</accession>
<name>A0AAW0I6F9_MYOGA</name>
<keyword evidence="2" id="KW-1185">Reference proteome</keyword>
<gene>
    <name evidence="1" type="ORF">U0070_008494</name>
</gene>
<dbReference type="Proteomes" id="UP001488838">
    <property type="component" value="Unassembled WGS sequence"/>
</dbReference>